<dbReference type="InterPro" id="IPR000806">
    <property type="entry name" value="RabGDI"/>
</dbReference>
<evidence type="ECO:0000256" key="1">
    <source>
        <dbReference type="ARBA" id="ARBA00005593"/>
    </source>
</evidence>
<dbReference type="Pfam" id="PF00996">
    <property type="entry name" value="GDI"/>
    <property type="match status" value="1"/>
</dbReference>
<keyword evidence="4" id="KW-1185">Reference proteome</keyword>
<comment type="similarity">
    <text evidence="1 2">Belongs to the Rab GDI family.</text>
</comment>
<dbReference type="Proteomes" id="UP001628156">
    <property type="component" value="Unassembled WGS sequence"/>
</dbReference>
<dbReference type="EMBL" id="BAAFRS010000061">
    <property type="protein sequence ID" value="GAB1220866.1"/>
    <property type="molecule type" value="Genomic_DNA"/>
</dbReference>
<evidence type="ECO:0000256" key="2">
    <source>
        <dbReference type="RuleBase" id="RU363124"/>
    </source>
</evidence>
<dbReference type="PANTHER" id="PTHR11787:SF8">
    <property type="entry name" value="RAB GDP DISSOCIATION INHIBITOR"/>
    <property type="match status" value="1"/>
</dbReference>
<dbReference type="InterPro" id="IPR036188">
    <property type="entry name" value="FAD/NAD-bd_sf"/>
</dbReference>
<evidence type="ECO:0000313" key="4">
    <source>
        <dbReference type="Proteomes" id="UP001628156"/>
    </source>
</evidence>
<organism evidence="3 4">
    <name type="scientific">Entamoeba nuttalli</name>
    <dbReference type="NCBI Taxonomy" id="412467"/>
    <lineage>
        <taxon>Eukaryota</taxon>
        <taxon>Amoebozoa</taxon>
        <taxon>Evosea</taxon>
        <taxon>Archamoebae</taxon>
        <taxon>Mastigamoebida</taxon>
        <taxon>Entamoebidae</taxon>
        <taxon>Entamoeba</taxon>
    </lineage>
</organism>
<dbReference type="PRINTS" id="PR00891">
    <property type="entry name" value="RABGDIREP"/>
</dbReference>
<name>A0ABQ0DDD5_9EUKA</name>
<reference evidence="3 4" key="1">
    <citation type="journal article" date="2019" name="PLoS Negl. Trop. Dis.">
        <title>Whole genome sequencing of Entamoeba nuttalli reveals mammalian host-related molecular signatures and a novel octapeptide-repeat surface protein.</title>
        <authorList>
            <person name="Tanaka M."/>
            <person name="Makiuchi T."/>
            <person name="Komiyama T."/>
            <person name="Shiina T."/>
            <person name="Osaki K."/>
            <person name="Tachibana H."/>
        </authorList>
    </citation>
    <scope>NUCLEOTIDE SEQUENCE [LARGE SCALE GENOMIC DNA]</scope>
    <source>
        <strain evidence="3 4">P19-061405</strain>
    </source>
</reference>
<dbReference type="SUPFAM" id="SSF54373">
    <property type="entry name" value="FAD-linked reductases, C-terminal domain"/>
    <property type="match status" value="1"/>
</dbReference>
<dbReference type="Gene3D" id="1.10.405.10">
    <property type="entry name" value="Guanine Nucleotide Dissociation Inhibitor, domain 1"/>
    <property type="match status" value="1"/>
</dbReference>
<protein>
    <recommendedName>
        <fullName evidence="2">Rab GDP dissociation inhibitor</fullName>
    </recommendedName>
</protein>
<sequence length="275" mass="30791">MTMAQLFKDFSLDDATIEFVGHTIALYREDSYLTRPAIETVKKIVLYFESLSRFQKSPYIYPEYGLGELPQAFARMSALYGGTYMLRAKIQEIVFENGRVAGVKFESGEVAKCSNIIADPSYFPDKVKKVGQVIRAICILNHPVANTDNAESCQIIMPQKQVGRKSDIYISVLSGNNQVCPKGKYIAIVGTTVETSNPEKEVEVGLKLLQPIEQQFISITDSFEPINDPKQDGVYITKSYDATSHFETTVEDCLEMYTTITGKKLEMKGPNETSQ</sequence>
<dbReference type="SUPFAM" id="SSF51905">
    <property type="entry name" value="FAD/NAD(P)-binding domain"/>
    <property type="match status" value="2"/>
</dbReference>
<comment type="caution">
    <text evidence="3">The sequence shown here is derived from an EMBL/GenBank/DDBJ whole genome shotgun (WGS) entry which is preliminary data.</text>
</comment>
<evidence type="ECO:0000313" key="3">
    <source>
        <dbReference type="EMBL" id="GAB1220866.1"/>
    </source>
</evidence>
<proteinExistence type="inferred from homology"/>
<accession>A0ABQ0DDD5</accession>
<gene>
    <name evidence="3" type="ORF">ENUP19_0061G0001</name>
</gene>
<dbReference type="PANTHER" id="PTHR11787">
    <property type="entry name" value="RAB GDP-DISSOCIATION INHIBITOR"/>
    <property type="match status" value="1"/>
</dbReference>
<dbReference type="PRINTS" id="PR00892">
    <property type="entry name" value="RABGDI"/>
</dbReference>
<dbReference type="InterPro" id="IPR018203">
    <property type="entry name" value="GDP_dissociation_inhibitor"/>
</dbReference>
<dbReference type="Gene3D" id="3.30.519.10">
    <property type="entry name" value="Guanine Nucleotide Dissociation Inhibitor, domain 2"/>
    <property type="match status" value="1"/>
</dbReference>